<keyword evidence="2 3" id="KW-0456">Lyase</keyword>
<accession>A0AAD9SNG5</accession>
<comment type="caution">
    <text evidence="5">The sequence shown here is derived from an EMBL/GenBank/DDBJ whole genome shotgun (WGS) entry which is preliminary data.</text>
</comment>
<dbReference type="EMBL" id="JAUJFL010000002">
    <property type="protein sequence ID" value="KAK2611855.1"/>
    <property type="molecule type" value="Genomic_DNA"/>
</dbReference>
<evidence type="ECO:0000259" key="4">
    <source>
        <dbReference type="Pfam" id="PF04909"/>
    </source>
</evidence>
<evidence type="ECO:0000256" key="1">
    <source>
        <dbReference type="ARBA" id="ARBA00022793"/>
    </source>
</evidence>
<dbReference type="Proteomes" id="UP001265746">
    <property type="component" value="Unassembled WGS sequence"/>
</dbReference>
<sequence>MPPKGTIAIEEAVLDPEGISWMAETASLFAPGQNSSQLKHHSLTQKLMDIHDQRLQEMDTEGVEYMLLSLTSPGAQGEKEPVKAANISRNANDWLAAEVNKNPTRFGAFASLSMHDPAEAAAELTRAVKELGMFGAMVNDFQTFGEDGAGKKYYDAPEYHIFWETVEKLGVPVYLHPRYPISQELEGAQAKWGPRKQLLGAAVSFHLDLSFHVYALCSSGIFDKFPKVQIVAGHLGEGIPFNLWRADHWYNKPVKKATRPSKEDYSYYFKHNVSITTSGDFSTSGLKFCIEQIGVERCMFSIDYPYDSVKEAQDWWKGVDLAAHDKEAVARRNAIRIFKLPLED</sequence>
<organism evidence="5 6">
    <name type="scientific">Phomopsis amygdali</name>
    <name type="common">Fusicoccum amygdali</name>
    <dbReference type="NCBI Taxonomy" id="1214568"/>
    <lineage>
        <taxon>Eukaryota</taxon>
        <taxon>Fungi</taxon>
        <taxon>Dikarya</taxon>
        <taxon>Ascomycota</taxon>
        <taxon>Pezizomycotina</taxon>
        <taxon>Sordariomycetes</taxon>
        <taxon>Sordariomycetidae</taxon>
        <taxon>Diaporthales</taxon>
        <taxon>Diaporthaceae</taxon>
        <taxon>Diaporthe</taxon>
    </lineage>
</organism>
<name>A0AAD9SNG5_PHOAM</name>
<keyword evidence="6" id="KW-1185">Reference proteome</keyword>
<dbReference type="PANTHER" id="PTHR21240">
    <property type="entry name" value="2-AMINO-3-CARBOXYLMUCONATE-6-SEMIALDEHYDE DECARBOXYLASE"/>
    <property type="match status" value="1"/>
</dbReference>
<feature type="domain" description="Amidohydrolase-related" evidence="4">
    <location>
        <begin position="48"/>
        <end position="340"/>
    </location>
</feature>
<dbReference type="Pfam" id="PF04909">
    <property type="entry name" value="Amidohydro_2"/>
    <property type="match status" value="1"/>
</dbReference>
<evidence type="ECO:0000313" key="6">
    <source>
        <dbReference type="Proteomes" id="UP001265746"/>
    </source>
</evidence>
<evidence type="ECO:0000256" key="2">
    <source>
        <dbReference type="ARBA" id="ARBA00023239"/>
    </source>
</evidence>
<dbReference type="GO" id="GO:0019748">
    <property type="term" value="P:secondary metabolic process"/>
    <property type="evidence" value="ECO:0007669"/>
    <property type="project" value="TreeGrafter"/>
</dbReference>
<evidence type="ECO:0000256" key="3">
    <source>
        <dbReference type="RuleBase" id="RU366045"/>
    </source>
</evidence>
<dbReference type="SUPFAM" id="SSF51556">
    <property type="entry name" value="Metallo-dependent hydrolases"/>
    <property type="match status" value="1"/>
</dbReference>
<dbReference type="GO" id="GO:0016831">
    <property type="term" value="F:carboxy-lyase activity"/>
    <property type="evidence" value="ECO:0007669"/>
    <property type="project" value="UniProtKB-KW"/>
</dbReference>
<dbReference type="Gene3D" id="3.20.20.140">
    <property type="entry name" value="Metal-dependent hydrolases"/>
    <property type="match status" value="1"/>
</dbReference>
<reference evidence="5" key="1">
    <citation type="submission" date="2023-06" db="EMBL/GenBank/DDBJ databases">
        <authorList>
            <person name="Noh H."/>
        </authorList>
    </citation>
    <scope>NUCLEOTIDE SEQUENCE</scope>
    <source>
        <strain evidence="5">DUCC20226</strain>
    </source>
</reference>
<dbReference type="AlphaFoldDB" id="A0AAD9SNG5"/>
<dbReference type="GO" id="GO:0005829">
    <property type="term" value="C:cytosol"/>
    <property type="evidence" value="ECO:0007669"/>
    <property type="project" value="TreeGrafter"/>
</dbReference>
<dbReference type="PANTHER" id="PTHR21240:SF31">
    <property type="entry name" value="AMIDOHYDROLASE FAMILY PROTEIN (AFU_ORTHOLOGUE AFUA_7G05840)"/>
    <property type="match status" value="1"/>
</dbReference>
<dbReference type="InterPro" id="IPR032466">
    <property type="entry name" value="Metal_Hydrolase"/>
</dbReference>
<dbReference type="InterPro" id="IPR006680">
    <property type="entry name" value="Amidohydro-rel"/>
</dbReference>
<evidence type="ECO:0000313" key="5">
    <source>
        <dbReference type="EMBL" id="KAK2611855.1"/>
    </source>
</evidence>
<dbReference type="InterPro" id="IPR032465">
    <property type="entry name" value="ACMSD"/>
</dbReference>
<gene>
    <name evidence="5" type="ORF">N8I77_005176</name>
</gene>
<protein>
    <recommendedName>
        <fullName evidence="4">Amidohydrolase-related domain-containing protein</fullName>
    </recommendedName>
</protein>
<dbReference type="GO" id="GO:0016787">
    <property type="term" value="F:hydrolase activity"/>
    <property type="evidence" value="ECO:0007669"/>
    <property type="project" value="InterPro"/>
</dbReference>
<comment type="similarity">
    <text evidence="3">Belongs to the metallo-dependent hydrolases superfamily.</text>
</comment>
<keyword evidence="1 3" id="KW-0210">Decarboxylase</keyword>
<proteinExistence type="inferred from homology"/>